<reference evidence="5" key="1">
    <citation type="submission" date="2023-03" db="EMBL/GenBank/DDBJ databases">
        <title>Massive genome expansion in bonnet fungi (Mycena s.s.) driven by repeated elements and novel gene families across ecological guilds.</title>
        <authorList>
            <consortium name="Lawrence Berkeley National Laboratory"/>
            <person name="Harder C.B."/>
            <person name="Miyauchi S."/>
            <person name="Viragh M."/>
            <person name="Kuo A."/>
            <person name="Thoen E."/>
            <person name="Andreopoulos B."/>
            <person name="Lu D."/>
            <person name="Skrede I."/>
            <person name="Drula E."/>
            <person name="Henrissat B."/>
            <person name="Morin E."/>
            <person name="Kohler A."/>
            <person name="Barry K."/>
            <person name="LaButti K."/>
            <person name="Morin E."/>
            <person name="Salamov A."/>
            <person name="Lipzen A."/>
            <person name="Mereny Z."/>
            <person name="Hegedus B."/>
            <person name="Baldrian P."/>
            <person name="Stursova M."/>
            <person name="Weitz H."/>
            <person name="Taylor A."/>
            <person name="Grigoriev I.V."/>
            <person name="Nagy L.G."/>
            <person name="Martin F."/>
            <person name="Kauserud H."/>
        </authorList>
    </citation>
    <scope>NUCLEOTIDE SEQUENCE</scope>
    <source>
        <strain evidence="5">9144</strain>
    </source>
</reference>
<evidence type="ECO:0000313" key="5">
    <source>
        <dbReference type="EMBL" id="KAJ7224230.1"/>
    </source>
</evidence>
<keyword evidence="2" id="KW-0489">Methyltransferase</keyword>
<keyword evidence="6" id="KW-1185">Reference proteome</keyword>
<dbReference type="InterPro" id="IPR013216">
    <property type="entry name" value="Methyltransf_11"/>
</dbReference>
<dbReference type="InterPro" id="IPR029063">
    <property type="entry name" value="SAM-dependent_MTases_sf"/>
</dbReference>
<evidence type="ECO:0000313" key="6">
    <source>
        <dbReference type="Proteomes" id="UP001219525"/>
    </source>
</evidence>
<gene>
    <name evidence="5" type="ORF">GGX14DRAFT_424756</name>
</gene>
<evidence type="ECO:0000256" key="1">
    <source>
        <dbReference type="ARBA" id="ARBA00008361"/>
    </source>
</evidence>
<dbReference type="GO" id="GO:0008757">
    <property type="term" value="F:S-adenosylmethionine-dependent methyltransferase activity"/>
    <property type="evidence" value="ECO:0007669"/>
    <property type="project" value="InterPro"/>
</dbReference>
<accession>A0AAD7E2T6</accession>
<dbReference type="SUPFAM" id="SSF53335">
    <property type="entry name" value="S-adenosyl-L-methionine-dependent methyltransferases"/>
    <property type="match status" value="1"/>
</dbReference>
<proteinExistence type="inferred from homology"/>
<evidence type="ECO:0000259" key="4">
    <source>
        <dbReference type="Pfam" id="PF08241"/>
    </source>
</evidence>
<dbReference type="PANTHER" id="PTHR44942:SF4">
    <property type="entry name" value="METHYLTRANSFERASE TYPE 11 DOMAIN-CONTAINING PROTEIN"/>
    <property type="match status" value="1"/>
</dbReference>
<dbReference type="Pfam" id="PF08241">
    <property type="entry name" value="Methyltransf_11"/>
    <property type="match status" value="1"/>
</dbReference>
<dbReference type="Proteomes" id="UP001219525">
    <property type="component" value="Unassembled WGS sequence"/>
</dbReference>
<evidence type="ECO:0000256" key="2">
    <source>
        <dbReference type="ARBA" id="ARBA00022603"/>
    </source>
</evidence>
<sequence>MATFAKTTFNAAKYALSRPTYPRALFDSVLTYHEQSLLLPGTSARWTHALDLGCGTGQATAELLKPPESDTEAESNKGFARVTGVDPSAKMISEATSHAATLGARAAALNFFNAPAENLDFIKDQSVDLVIAAQAAHWFDWEKLWPELSRVLRYGGTVAFWIYSDFRLPQYPQLTSLITQYSQGSDPQTSLGPHWEPGRRILNNHLLDIKSPETGWDDVTRVFFTGDYYPDLPEPHLAPILRKTMTWGDGLNGYLRTFSSLHRYHEAFPDDLTRADGDIATRFLRSLMAAAQVPLGEKGEAQEVEVEWPLALVVARKELDPKDPWRKRDVELLARIDTVKKVYDESAAAAEAPTNVEETADRLRDWIGVQQKVLEMVTDDLNSLPETVESGYEEGRVRYIENLEDKRTTLEWHVKFKQAFDCALELALKTEEDMGREDIPTGVRRWVELMQEKIAETRAPLPDIDEDGEGLSLEKLEGLTEEQIDGFETAEALQGIVRITEELATSVPAEPISDLVRGLYVSASAEVTSQVALE</sequence>
<dbReference type="GO" id="GO:0032259">
    <property type="term" value="P:methylation"/>
    <property type="evidence" value="ECO:0007669"/>
    <property type="project" value="UniProtKB-KW"/>
</dbReference>
<dbReference type="CDD" id="cd02440">
    <property type="entry name" value="AdoMet_MTases"/>
    <property type="match status" value="1"/>
</dbReference>
<comment type="similarity">
    <text evidence="1">Belongs to the methyltransferase superfamily.</text>
</comment>
<dbReference type="PANTHER" id="PTHR44942">
    <property type="entry name" value="METHYLTRANSF_11 DOMAIN-CONTAINING PROTEIN"/>
    <property type="match status" value="1"/>
</dbReference>
<dbReference type="Gene3D" id="3.40.50.150">
    <property type="entry name" value="Vaccinia Virus protein VP39"/>
    <property type="match status" value="1"/>
</dbReference>
<feature type="domain" description="Methyltransferase type 11" evidence="4">
    <location>
        <begin position="50"/>
        <end position="160"/>
    </location>
</feature>
<organism evidence="5 6">
    <name type="scientific">Mycena pura</name>
    <dbReference type="NCBI Taxonomy" id="153505"/>
    <lineage>
        <taxon>Eukaryota</taxon>
        <taxon>Fungi</taxon>
        <taxon>Dikarya</taxon>
        <taxon>Basidiomycota</taxon>
        <taxon>Agaricomycotina</taxon>
        <taxon>Agaricomycetes</taxon>
        <taxon>Agaricomycetidae</taxon>
        <taxon>Agaricales</taxon>
        <taxon>Marasmiineae</taxon>
        <taxon>Mycenaceae</taxon>
        <taxon>Mycena</taxon>
    </lineage>
</organism>
<dbReference type="EMBL" id="JARJCW010000005">
    <property type="protein sequence ID" value="KAJ7224230.1"/>
    <property type="molecule type" value="Genomic_DNA"/>
</dbReference>
<protein>
    <recommendedName>
        <fullName evidence="4">Methyltransferase type 11 domain-containing protein</fullName>
    </recommendedName>
</protein>
<name>A0AAD7E2T6_9AGAR</name>
<keyword evidence="3" id="KW-0808">Transferase</keyword>
<comment type="caution">
    <text evidence="5">The sequence shown here is derived from an EMBL/GenBank/DDBJ whole genome shotgun (WGS) entry which is preliminary data.</text>
</comment>
<dbReference type="InterPro" id="IPR051052">
    <property type="entry name" value="Diverse_substrate_MTase"/>
</dbReference>
<dbReference type="AlphaFoldDB" id="A0AAD7E2T6"/>
<evidence type="ECO:0000256" key="3">
    <source>
        <dbReference type="ARBA" id="ARBA00022679"/>
    </source>
</evidence>